<feature type="region of interest" description="Disordered" evidence="7">
    <location>
        <begin position="124"/>
        <end position="174"/>
    </location>
</feature>
<dbReference type="PROSITE" id="PS50082">
    <property type="entry name" value="WD_REPEATS_2"/>
    <property type="match status" value="1"/>
</dbReference>
<dbReference type="Pfam" id="PF08881">
    <property type="entry name" value="CVNH"/>
    <property type="match status" value="1"/>
</dbReference>
<evidence type="ECO:0000256" key="4">
    <source>
        <dbReference type="ARBA" id="ARBA00022734"/>
    </source>
</evidence>
<feature type="compositionally biased region" description="Basic and acidic residues" evidence="7">
    <location>
        <begin position="1"/>
        <end position="22"/>
    </location>
</feature>
<feature type="domain" description="T6SS Phospholipase effector Tle1-like catalytic" evidence="10">
    <location>
        <begin position="814"/>
        <end position="1124"/>
    </location>
</feature>
<dbReference type="Pfam" id="PF00139">
    <property type="entry name" value="Lectin_legB"/>
    <property type="match status" value="1"/>
</dbReference>
<dbReference type="EMBL" id="MDYQ01000256">
    <property type="protein sequence ID" value="PRP77747.1"/>
    <property type="molecule type" value="Genomic_DNA"/>
</dbReference>
<dbReference type="InterPro" id="IPR018712">
    <property type="entry name" value="Tle1-like_cat"/>
</dbReference>
<name>A0A2P6N1A7_9EUKA</name>
<dbReference type="InterPro" id="IPR050687">
    <property type="entry name" value="Dynein_IC"/>
</dbReference>
<dbReference type="Gene3D" id="2.130.10.10">
    <property type="entry name" value="YVTN repeat-like/Quinoprotein amine dehydrogenase"/>
    <property type="match status" value="2"/>
</dbReference>
<dbReference type="PANTHER" id="PTHR12442:SF22">
    <property type="entry name" value="CYTOPLASMIC DYNEIN 1 INTERMEDIATE CHAIN-RELATED"/>
    <property type="match status" value="1"/>
</dbReference>
<dbReference type="Gene3D" id="2.60.120.200">
    <property type="match status" value="1"/>
</dbReference>
<evidence type="ECO:0000256" key="5">
    <source>
        <dbReference type="ARBA" id="ARBA00022737"/>
    </source>
</evidence>
<dbReference type="GO" id="GO:0045503">
    <property type="term" value="F:dynein light chain binding"/>
    <property type="evidence" value="ECO:0007669"/>
    <property type="project" value="TreeGrafter"/>
</dbReference>
<dbReference type="STRING" id="1890364.A0A2P6N1A7"/>
<dbReference type="InterPro" id="IPR056573">
    <property type="entry name" value="Lectin_L-type_dom"/>
</dbReference>
<evidence type="ECO:0000256" key="3">
    <source>
        <dbReference type="ARBA" id="ARBA00022574"/>
    </source>
</evidence>
<dbReference type="GO" id="GO:0005868">
    <property type="term" value="C:cytoplasmic dynein complex"/>
    <property type="evidence" value="ECO:0007669"/>
    <property type="project" value="TreeGrafter"/>
</dbReference>
<dbReference type="PANTHER" id="PTHR12442">
    <property type="entry name" value="DYNEIN INTERMEDIATE CHAIN"/>
    <property type="match status" value="1"/>
</dbReference>
<feature type="compositionally biased region" description="Polar residues" evidence="7">
    <location>
        <begin position="67"/>
        <end position="82"/>
    </location>
</feature>
<organism evidence="11 12">
    <name type="scientific">Planoprotostelium fungivorum</name>
    <dbReference type="NCBI Taxonomy" id="1890364"/>
    <lineage>
        <taxon>Eukaryota</taxon>
        <taxon>Amoebozoa</taxon>
        <taxon>Evosea</taxon>
        <taxon>Variosea</taxon>
        <taxon>Cavosteliida</taxon>
        <taxon>Cavosteliaceae</taxon>
        <taxon>Planoprotostelium</taxon>
    </lineage>
</organism>
<dbReference type="GO" id="GO:0010970">
    <property type="term" value="P:transport along microtubule"/>
    <property type="evidence" value="ECO:0007669"/>
    <property type="project" value="TreeGrafter"/>
</dbReference>
<dbReference type="SUPFAM" id="SSF49899">
    <property type="entry name" value="Concanavalin A-like lectins/glucanases"/>
    <property type="match status" value="1"/>
</dbReference>
<dbReference type="GO" id="GO:0045504">
    <property type="term" value="F:dynein heavy chain binding"/>
    <property type="evidence" value="ECO:0007669"/>
    <property type="project" value="TreeGrafter"/>
</dbReference>
<feature type="repeat" description="WD" evidence="6">
    <location>
        <begin position="446"/>
        <end position="493"/>
    </location>
</feature>
<evidence type="ECO:0000256" key="7">
    <source>
        <dbReference type="SAM" id="MobiDB-lite"/>
    </source>
</evidence>
<evidence type="ECO:0000259" key="8">
    <source>
        <dbReference type="Pfam" id="PF00139"/>
    </source>
</evidence>
<dbReference type="OrthoDB" id="4189at2759"/>
<gene>
    <name evidence="11" type="ORF">PROFUN_14173</name>
</gene>
<dbReference type="SUPFAM" id="SSF51322">
    <property type="entry name" value="Cyanovirin-N"/>
    <property type="match status" value="1"/>
</dbReference>
<feature type="region of interest" description="Disordered" evidence="7">
    <location>
        <begin position="67"/>
        <end position="96"/>
    </location>
</feature>
<keyword evidence="12" id="KW-1185">Reference proteome</keyword>
<comment type="caution">
    <text evidence="11">The sequence shown here is derived from an EMBL/GenBank/DDBJ whole genome shotgun (WGS) entry which is preliminary data.</text>
</comment>
<dbReference type="InterPro" id="IPR036673">
    <property type="entry name" value="Cyanovirin-N_sf"/>
</dbReference>
<evidence type="ECO:0000256" key="1">
    <source>
        <dbReference type="ARBA" id="ARBA00004496"/>
    </source>
</evidence>
<evidence type="ECO:0000259" key="10">
    <source>
        <dbReference type="Pfam" id="PF09994"/>
    </source>
</evidence>
<dbReference type="InterPro" id="IPR001220">
    <property type="entry name" value="Legume_lectin_dom"/>
</dbReference>
<dbReference type="InterPro" id="IPR015943">
    <property type="entry name" value="WD40/YVTN_repeat-like_dom_sf"/>
</dbReference>
<dbReference type="InterPro" id="IPR013320">
    <property type="entry name" value="ConA-like_dom_sf"/>
</dbReference>
<feature type="non-terminal residue" evidence="11">
    <location>
        <position position="1794"/>
    </location>
</feature>
<evidence type="ECO:0000256" key="2">
    <source>
        <dbReference type="ARBA" id="ARBA00022490"/>
    </source>
</evidence>
<accession>A0A2P6N1A7</accession>
<protein>
    <submittedName>
        <fullName evidence="11">Uncharacterized protein</fullName>
    </submittedName>
</protein>
<dbReference type="InParanoid" id="A0A2P6N1A7"/>
<reference evidence="11 12" key="1">
    <citation type="journal article" date="2018" name="Genome Biol. Evol.">
        <title>Multiple Roots of Fruiting Body Formation in Amoebozoa.</title>
        <authorList>
            <person name="Hillmann F."/>
            <person name="Forbes G."/>
            <person name="Novohradska S."/>
            <person name="Ferling I."/>
            <person name="Riege K."/>
            <person name="Groth M."/>
            <person name="Westermann M."/>
            <person name="Marz M."/>
            <person name="Spaller T."/>
            <person name="Winckler T."/>
            <person name="Schaap P."/>
            <person name="Glockner G."/>
        </authorList>
    </citation>
    <scope>NUCLEOTIDE SEQUENCE [LARGE SCALE GENOMIC DNA]</scope>
    <source>
        <strain evidence="11 12">Jena</strain>
    </source>
</reference>
<dbReference type="CDD" id="cd01951">
    <property type="entry name" value="lectin_L-type"/>
    <property type="match status" value="1"/>
</dbReference>
<dbReference type="SMART" id="SM00320">
    <property type="entry name" value="WD40"/>
    <property type="match status" value="5"/>
</dbReference>
<dbReference type="InterPro" id="IPR036322">
    <property type="entry name" value="WD40_repeat_dom_sf"/>
</dbReference>
<sequence>MDRKARQEELEKKKQKLAEYRKNKGKGVSDGPSETKQENVVDLIQSSSTVDDLLTNLTSNKLIPNVAATTSVPETKPSSTAETETKSVVSPVSVPQRRRPNLTLQLSVSVIDIPPKVVEVYGKSTQTTESGFDKEEEEKTDQITKTISQSTTEETREDEPTDGQTSQEPPPPQLREISESEREALYSDKSFGNFLQHSSKLVERAIYVESKYDIMVDYAMTDGKEESGGRKGEVRLVNKYFDERWSKHRAITDIAWSNKHNDLIVAAYSMNEESSTDPDGVVLLWSLQNTLQRPEYRFTCQSPVTSAFFSPFSPTLVVGGTYSGQIVMWDIRAKSTPVQQTPLSSVGHTHPVYCMDVVGTTNAHSLVSASTDGKVCVWSLDNLYQPQEVLELHNKASKVVATAAPVAVTAMSFPNSEVNEFYAGSEEGVVYQCFRHGAKSGVNDRFEGHRGPITSTSFHPSGGSINFSHLFLSTSTDWTCKLWNAKNNQQAVYSFEDASDYLYDVEWCPTHPAVFATAAGTGSLDLWNLNEEVDVPTIKTNVSSHALSKLVWSADGKKIITGDSRGHLYLYDVGENTTPHNDEWQKFEETVQKMTLAQSEAGMTQETMAQTFEGCVAEENLVEEPSVDRKEIKRCVSSSTTVTLITACMVSVLHTAVEAMHIPFSESCTNVRLFRFHFFNDLWLYADCQVPNSEEVKPSILNLDQHIGIVDGNLIWGLRDFSYFSGRSGIKLAQLADNEVDVVQLLKKIESDHFEVLDETPQMCTPPFKQERPGSTYYLRFPNKREGQDQHPQEILLDQYIWNDNGVLRPIRSRTLVLCFDGTSNLFNNSNTNVIKLLACLRKDAPDYQETYYQVTLVDSVEILTKFQTGIGTYGLWSGVGHAVAEKVDEGVAWYLDQHVMDGYKFICQRHKAGDKICIFGFSRGAYTARALAGFIHKCGVLPANNTEHIPYAYKLYKTDDVKCDDYKRSFSSQVDIQFLGVWDTVASVGLFRPHILKWTESNPSVRVFRHAISLDERRVKFQPLLWDTTLGQNKETVLSRAIDTLKRMSTLGLYYVGWRPVQRERGSDAKEEGMKPLMALKVQRKTDALEVWFAGNHGDVGGSCTPDWDRHSLSYIPLRWMIGECTENDTDLLFDEGKLSQYHIPVQTDSAGRLRLDKEKSDRMDALDALDLCHNELRVGWQWRSWLWWFFEVCSFNFGRGRLVKMPRSGKINVHESVKIRHEMPLRTYEQKQKQRAEDLATARYFWEDKKRQESAGRQWRNWQRYEIQRMSLQLNNKSITNMKLAPKVKHGSAYSPGVIWPFGSPLNSRDPSTTDLEKNSWIAQVDMVGTQGLSWKSQGEGARKQDRDDMSGFIEEVLGQVYRGKQGPLYFVGPLGSMYESLHERLHKPPSDIDLDQIMKSVGWFRRVAVKLGTHKLGIPKRVLVSLPRVLYEVERKNFSDHIIEDMNLCGDASFLISRVRLTNNDTNNRGSVWFKKKFNVCNDWDCVFTFQIRNTAFIGSEGFAFVIQNMGDDVVGRGGRELGYGGITSCVAVEFNTQDGVNHRKPGNHLLVQMRNAHQPLHARGYTNELPCNLNDGAVHTARVLHYQGNLYVFIDDLSTPLVRCKLIMQSLIRGQDGRDDGKAWIGFSAATGSESPQSHDILSFRMSLDRDTVADEPEYSTIVMKTEENRAHERPVELIQISEVAHEQLLSRCPQRLAVDPDMLAVAMSNTSGKRKKKNFSPTAQIPMDLCDRLKYKASLQVHLINVTDFNVLDFRKNITTRSVELLMLRSICPLPSIPLNTSVVDLNFK</sequence>
<dbReference type="SUPFAM" id="SSF50978">
    <property type="entry name" value="WD40 repeat-like"/>
    <property type="match status" value="1"/>
</dbReference>
<dbReference type="GO" id="GO:0005737">
    <property type="term" value="C:cytoplasm"/>
    <property type="evidence" value="ECO:0007669"/>
    <property type="project" value="UniProtKB-SubCell"/>
</dbReference>
<keyword evidence="4" id="KW-0430">Lectin</keyword>
<evidence type="ECO:0000313" key="11">
    <source>
        <dbReference type="EMBL" id="PRP77747.1"/>
    </source>
</evidence>
<dbReference type="InterPro" id="IPR001680">
    <property type="entry name" value="WD40_rpt"/>
</dbReference>
<comment type="subcellular location">
    <subcellularLocation>
        <location evidence="1">Cytoplasm</location>
    </subcellularLocation>
</comment>
<keyword evidence="2" id="KW-0963">Cytoplasm</keyword>
<keyword evidence="3 6" id="KW-0853">WD repeat</keyword>
<feature type="region of interest" description="Disordered" evidence="7">
    <location>
        <begin position="1"/>
        <end position="37"/>
    </location>
</feature>
<evidence type="ECO:0000313" key="12">
    <source>
        <dbReference type="Proteomes" id="UP000241769"/>
    </source>
</evidence>
<evidence type="ECO:0000256" key="6">
    <source>
        <dbReference type="PROSITE-ProRule" id="PRU00221"/>
    </source>
</evidence>
<keyword evidence="5" id="KW-0677">Repeat</keyword>
<dbReference type="InterPro" id="IPR011058">
    <property type="entry name" value="Cyanovirin-N"/>
</dbReference>
<proteinExistence type="predicted"/>
<feature type="domain" description="Cyanovirin-N" evidence="9">
    <location>
        <begin position="664"/>
        <end position="808"/>
    </location>
</feature>
<dbReference type="Gene3D" id="2.30.60.10">
    <property type="entry name" value="Cyanovirin-N"/>
    <property type="match status" value="1"/>
</dbReference>
<dbReference type="Pfam" id="PF00400">
    <property type="entry name" value="WD40"/>
    <property type="match status" value="2"/>
</dbReference>
<dbReference type="Pfam" id="PF09994">
    <property type="entry name" value="T6SS_Tle1-like_cat"/>
    <property type="match status" value="1"/>
</dbReference>
<dbReference type="Proteomes" id="UP000241769">
    <property type="component" value="Unassembled WGS sequence"/>
</dbReference>
<feature type="domain" description="Legume lectin" evidence="8">
    <location>
        <begin position="1441"/>
        <end position="1655"/>
    </location>
</feature>
<evidence type="ECO:0000259" key="9">
    <source>
        <dbReference type="Pfam" id="PF08881"/>
    </source>
</evidence>
<dbReference type="GO" id="GO:0030246">
    <property type="term" value="F:carbohydrate binding"/>
    <property type="evidence" value="ECO:0007669"/>
    <property type="project" value="UniProtKB-KW"/>
</dbReference>